<evidence type="ECO:0000313" key="2">
    <source>
        <dbReference type="EMBL" id="CUR33475.1"/>
    </source>
</evidence>
<evidence type="ECO:0000256" key="1">
    <source>
        <dbReference type="SAM" id="MobiDB-lite"/>
    </source>
</evidence>
<dbReference type="AlphaFoldDB" id="A0A1J1LLX8"/>
<dbReference type="STRING" id="671072.PL9214520014"/>
<evidence type="ECO:0000313" key="3">
    <source>
        <dbReference type="Proteomes" id="UP000184315"/>
    </source>
</evidence>
<feature type="region of interest" description="Disordered" evidence="1">
    <location>
        <begin position="70"/>
        <end position="90"/>
    </location>
</feature>
<protein>
    <submittedName>
        <fullName evidence="2">Uncharacterized protein</fullName>
    </submittedName>
</protein>
<keyword evidence="3" id="KW-1185">Reference proteome</keyword>
<name>A0A1J1LLX8_9CYAN</name>
<dbReference type="Proteomes" id="UP000184315">
    <property type="component" value="Unassembled WGS sequence"/>
</dbReference>
<reference evidence="3" key="1">
    <citation type="submission" date="2015-10" db="EMBL/GenBank/DDBJ databases">
        <authorList>
            <person name="Regsiter A."/>
            <person name="william w."/>
        </authorList>
    </citation>
    <scope>NUCLEOTIDE SEQUENCE [LARGE SCALE GENOMIC DNA]</scope>
</reference>
<dbReference type="RefSeq" id="WP_072720120.1">
    <property type="nucleotide sequence ID" value="NZ_LN889803.1"/>
</dbReference>
<dbReference type="OrthoDB" id="488616at2"/>
<proteinExistence type="predicted"/>
<organism evidence="2 3">
    <name type="scientific">Planktothrix tepida PCC 9214</name>
    <dbReference type="NCBI Taxonomy" id="671072"/>
    <lineage>
        <taxon>Bacteria</taxon>
        <taxon>Bacillati</taxon>
        <taxon>Cyanobacteriota</taxon>
        <taxon>Cyanophyceae</taxon>
        <taxon>Oscillatoriophycideae</taxon>
        <taxon>Oscillatoriales</taxon>
        <taxon>Microcoleaceae</taxon>
        <taxon>Planktothrix</taxon>
    </lineage>
</organism>
<dbReference type="EMBL" id="CZDF01000158">
    <property type="protein sequence ID" value="CUR33475.1"/>
    <property type="molecule type" value="Genomic_DNA"/>
</dbReference>
<sequence>MINPLRKKLHYLVDQISEEDLGKAWKSLQTLFYDTYMLKAIQEAKETLTPGDSLTYDEALELLHFEYSRPSASHSEHHHPTYRPIPQMND</sequence>
<gene>
    <name evidence="2" type="ORF">PL9214520014</name>
</gene>
<accession>A0A1J1LLX8</accession>